<organism evidence="5 7">
    <name type="scientific">Archangium gephyra</name>
    <dbReference type="NCBI Taxonomy" id="48"/>
    <lineage>
        <taxon>Bacteria</taxon>
        <taxon>Pseudomonadati</taxon>
        <taxon>Myxococcota</taxon>
        <taxon>Myxococcia</taxon>
        <taxon>Myxococcales</taxon>
        <taxon>Cystobacterineae</taxon>
        <taxon>Archangiaceae</taxon>
        <taxon>Archangium</taxon>
    </lineage>
</organism>
<dbReference type="PANTHER" id="PTHR24305">
    <property type="entry name" value="CYTOCHROME P450"/>
    <property type="match status" value="1"/>
</dbReference>
<dbReference type="RefSeq" id="WP_047860432.1">
    <property type="nucleotide sequence ID" value="NZ_CP011509.1"/>
</dbReference>
<dbReference type="InterPro" id="IPR036396">
    <property type="entry name" value="Cyt_P450_sf"/>
</dbReference>
<proteinExistence type="inferred from homology"/>
<evidence type="ECO:0000313" key="8">
    <source>
        <dbReference type="Proteomes" id="UP000256345"/>
    </source>
</evidence>
<dbReference type="GO" id="GO:0005506">
    <property type="term" value="F:iron ion binding"/>
    <property type="evidence" value="ECO:0007669"/>
    <property type="project" value="InterPro"/>
</dbReference>
<keyword evidence="3 4" id="KW-0349">Heme</keyword>
<evidence type="ECO:0000256" key="1">
    <source>
        <dbReference type="ARBA" id="ARBA00001971"/>
    </source>
</evidence>
<evidence type="ECO:0000256" key="2">
    <source>
        <dbReference type="ARBA" id="ARBA00010617"/>
    </source>
</evidence>
<dbReference type="SUPFAM" id="SSF48264">
    <property type="entry name" value="Cytochrome P450"/>
    <property type="match status" value="1"/>
</dbReference>
<evidence type="ECO:0000313" key="7">
    <source>
        <dbReference type="Proteomes" id="UP000035579"/>
    </source>
</evidence>
<dbReference type="EMBL" id="QUMU01000011">
    <property type="protein sequence ID" value="REG26796.1"/>
    <property type="molecule type" value="Genomic_DNA"/>
</dbReference>
<dbReference type="Pfam" id="PF00067">
    <property type="entry name" value="p450"/>
    <property type="match status" value="1"/>
</dbReference>
<accession>A0AAC8QGM6</accession>
<dbReference type="InterPro" id="IPR050121">
    <property type="entry name" value="Cytochrome_P450_monoxygenase"/>
</dbReference>
<protein>
    <submittedName>
        <fullName evidence="5">Cytochrome P450</fullName>
    </submittedName>
</protein>
<keyword evidence="3 4" id="KW-0479">Metal-binding</keyword>
<feature type="binding site" description="axial binding residue" evidence="3">
    <location>
        <position position="399"/>
    </location>
    <ligand>
        <name>heme</name>
        <dbReference type="ChEBI" id="CHEBI:30413"/>
    </ligand>
    <ligandPart>
        <name>Fe</name>
        <dbReference type="ChEBI" id="CHEBI:18248"/>
    </ligandPart>
</feature>
<dbReference type="KEGG" id="age:AA314_09024"/>
<comment type="cofactor">
    <cofactor evidence="1 3">
        <name>heme</name>
        <dbReference type="ChEBI" id="CHEBI:30413"/>
    </cofactor>
</comment>
<reference evidence="6 8" key="2">
    <citation type="submission" date="2018-08" db="EMBL/GenBank/DDBJ databases">
        <title>Genomic Encyclopedia of Archaeal and Bacterial Type Strains, Phase II (KMG-II): from individual species to whole genera.</title>
        <authorList>
            <person name="Goeker M."/>
        </authorList>
    </citation>
    <scope>NUCLEOTIDE SEQUENCE [LARGE SCALE GENOMIC DNA]</scope>
    <source>
        <strain evidence="6 8">DSM 2261</strain>
    </source>
</reference>
<dbReference type="GO" id="GO:0020037">
    <property type="term" value="F:heme binding"/>
    <property type="evidence" value="ECO:0007669"/>
    <property type="project" value="InterPro"/>
</dbReference>
<evidence type="ECO:0000313" key="5">
    <source>
        <dbReference type="EMBL" id="AKJ07398.1"/>
    </source>
</evidence>
<keyword evidence="4" id="KW-0503">Monooxygenase</keyword>
<dbReference type="PRINTS" id="PR00385">
    <property type="entry name" value="P450"/>
</dbReference>
<dbReference type="EMBL" id="CP011509">
    <property type="protein sequence ID" value="AKJ07398.1"/>
    <property type="molecule type" value="Genomic_DNA"/>
</dbReference>
<keyword evidence="3 4" id="KW-0408">Iron</keyword>
<dbReference type="PROSITE" id="PS00086">
    <property type="entry name" value="CYTOCHROME_P450"/>
    <property type="match status" value="1"/>
</dbReference>
<dbReference type="InterPro" id="IPR002401">
    <property type="entry name" value="Cyt_P450_E_grp-I"/>
</dbReference>
<keyword evidence="8" id="KW-1185">Reference proteome</keyword>
<keyword evidence="4" id="KW-0560">Oxidoreductase</keyword>
<dbReference type="InterPro" id="IPR001128">
    <property type="entry name" value="Cyt_P450"/>
</dbReference>
<dbReference type="Proteomes" id="UP000035579">
    <property type="component" value="Chromosome"/>
</dbReference>
<dbReference type="Proteomes" id="UP000256345">
    <property type="component" value="Unassembled WGS sequence"/>
</dbReference>
<comment type="similarity">
    <text evidence="2 4">Belongs to the cytochrome P450 family.</text>
</comment>
<dbReference type="PANTHER" id="PTHR24305:SF166">
    <property type="entry name" value="CYTOCHROME P450 12A4, MITOCHONDRIAL-RELATED"/>
    <property type="match status" value="1"/>
</dbReference>
<dbReference type="GO" id="GO:0016705">
    <property type="term" value="F:oxidoreductase activity, acting on paired donors, with incorporation or reduction of molecular oxygen"/>
    <property type="evidence" value="ECO:0007669"/>
    <property type="project" value="InterPro"/>
</dbReference>
<dbReference type="AlphaFoldDB" id="A0AAC8QGM6"/>
<evidence type="ECO:0000313" key="6">
    <source>
        <dbReference type="EMBL" id="REG26796.1"/>
    </source>
</evidence>
<dbReference type="Gene3D" id="1.10.630.10">
    <property type="entry name" value="Cytochrome P450"/>
    <property type="match status" value="1"/>
</dbReference>
<sequence length="471" mass="53588">MIATTPGLHAVELAGPRTTPLLGVTGNYIRFVADQLTWLEKLSSYGPLVPLARGNTQHLFIFHPDYNMQVLSNPALFRALELWRTGPEDSSLRRLWTGLVSINGEVHRQHRRMMMPSFHKKKVESYRDAMVACIGRMLSGWKPGEVRDIFLEMRQVTLLIVTQVLFGLEDDRETLRMGMLMAEWLERYASPAVHLLPWDKPGLPFRRLMNVSERGEAAIRALIARKRAQGADGDDVLSMLLHARDEEGGSMSDAELVGQTNILFVAGHETTTNSLTWTLFLLDQHPEVHAALVEELEGELKGAPPTIEQLERLPLLDRVVKESMRLMPPVTTAFRTSTAPFEMGGHRFEAETQLYYSPYITHRLPELYPEPKRFLPERWLKAEPPVYGYIPFSNGPRRCIGSTLALLEMKLLLSMLLPRFRLSLPPGTRVEPMVRATMRPKGGLPMRIHTQDKHFERPEVRGRIRDLVALS</sequence>
<dbReference type="InterPro" id="IPR017972">
    <property type="entry name" value="Cyt_P450_CS"/>
</dbReference>
<evidence type="ECO:0000256" key="4">
    <source>
        <dbReference type="RuleBase" id="RU000461"/>
    </source>
</evidence>
<gene>
    <name evidence="5" type="ORF">AA314_09024</name>
    <name evidence="6" type="ORF">ATI61_111347</name>
</gene>
<dbReference type="PRINTS" id="PR00463">
    <property type="entry name" value="EP450I"/>
</dbReference>
<name>A0AAC8QGM6_9BACT</name>
<dbReference type="GO" id="GO:0004497">
    <property type="term" value="F:monooxygenase activity"/>
    <property type="evidence" value="ECO:0007669"/>
    <property type="project" value="UniProtKB-KW"/>
</dbReference>
<evidence type="ECO:0000256" key="3">
    <source>
        <dbReference type="PIRSR" id="PIRSR602401-1"/>
    </source>
</evidence>
<reference evidence="5 7" key="1">
    <citation type="submission" date="2015-05" db="EMBL/GenBank/DDBJ databases">
        <title>Genome assembly of Archangium gephyra DSM 2261.</title>
        <authorList>
            <person name="Sharma G."/>
            <person name="Subramanian S."/>
        </authorList>
    </citation>
    <scope>NUCLEOTIDE SEQUENCE [LARGE SCALE GENOMIC DNA]</scope>
    <source>
        <strain evidence="5 7">DSM 2261</strain>
    </source>
</reference>